<organism evidence="1 2">
    <name type="scientific">Mesorhizobium ciceri biovar biserrulae (strain HAMBI 2942 / LMG 23838 / WSM1271)</name>
    <dbReference type="NCBI Taxonomy" id="765698"/>
    <lineage>
        <taxon>Bacteria</taxon>
        <taxon>Pseudomonadati</taxon>
        <taxon>Pseudomonadota</taxon>
        <taxon>Alphaproteobacteria</taxon>
        <taxon>Hyphomicrobiales</taxon>
        <taxon>Phyllobacteriaceae</taxon>
        <taxon>Mesorhizobium</taxon>
    </lineage>
</organism>
<dbReference type="GO" id="GO:0005737">
    <property type="term" value="C:cytoplasm"/>
    <property type="evidence" value="ECO:0007669"/>
    <property type="project" value="TreeGrafter"/>
</dbReference>
<dbReference type="Proteomes" id="UP000007471">
    <property type="component" value="Chromosome"/>
</dbReference>
<keyword evidence="1" id="KW-0378">Hydrolase</keyword>
<dbReference type="NCBIfam" id="TIGR01459">
    <property type="entry name" value="HAD-SF-IIA-hyp4"/>
    <property type="match status" value="1"/>
</dbReference>
<dbReference type="KEGG" id="mci:Mesci_4596"/>
<dbReference type="AlphaFoldDB" id="E8TIK3"/>
<proteinExistence type="predicted"/>
<dbReference type="Pfam" id="PF13242">
    <property type="entry name" value="Hydrolase_like"/>
    <property type="match status" value="1"/>
</dbReference>
<dbReference type="OrthoDB" id="9791073at2"/>
<sequence length="312" mass="33558">MVRLIRTGCGEPSVVAVATIMTEGNGMADSPEIIGSLEDVSKAYSAILCDVWGVVHNGETHFPVAASALARAREAKIPVVLITNSPRRSADVVAQMNAIGVPPSAYDRVVTSGDVTRDLIAEGPRKIFHIGADRDFTLYEGLDVELVEEFEASGVVCTGLFDDEVEKPEDYAELLRRLRARNLPFICANPDIVVERGERIIWCAGALARDYAQLGGRTLIAGKPYAPIYNLAMKEVAEILGQPVERGQVLAIGDGMMTDVKGAADNGFDVLYVSGGIHARDYGDALQPDPARLAAFLEKHGYGPVAVIPRLR</sequence>
<dbReference type="NCBIfam" id="TIGR01460">
    <property type="entry name" value="HAD-SF-IIA"/>
    <property type="match status" value="1"/>
</dbReference>
<dbReference type="InterPro" id="IPR023214">
    <property type="entry name" value="HAD_sf"/>
</dbReference>
<dbReference type="InterPro" id="IPR006356">
    <property type="entry name" value="HAD-SF_hydro_IIA_hyp3"/>
</dbReference>
<dbReference type="eggNOG" id="COG0647">
    <property type="taxonomic scope" value="Bacteria"/>
</dbReference>
<dbReference type="InterPro" id="IPR036412">
    <property type="entry name" value="HAD-like_sf"/>
</dbReference>
<dbReference type="STRING" id="765698.Mesci_4596"/>
<dbReference type="GO" id="GO:0016791">
    <property type="term" value="F:phosphatase activity"/>
    <property type="evidence" value="ECO:0007669"/>
    <property type="project" value="TreeGrafter"/>
</dbReference>
<dbReference type="HOGENOM" id="CLU_043473_2_0_5"/>
<accession>E8TIK3</accession>
<dbReference type="PANTHER" id="PTHR19288:SF90">
    <property type="entry name" value="OS08G0542600 PROTEIN"/>
    <property type="match status" value="1"/>
</dbReference>
<name>E8TIK3_MESCW</name>
<evidence type="ECO:0000313" key="2">
    <source>
        <dbReference type="Proteomes" id="UP000007471"/>
    </source>
</evidence>
<dbReference type="Gene3D" id="3.40.50.1000">
    <property type="entry name" value="HAD superfamily/HAD-like"/>
    <property type="match status" value="2"/>
</dbReference>
<dbReference type="PATRIC" id="fig|765698.3.peg.5103"/>
<protein>
    <submittedName>
        <fullName evidence="1">HAD-superfamily hydrolase, subfamily IIA</fullName>
    </submittedName>
</protein>
<reference evidence="2" key="1">
    <citation type="submission" date="2011-01" db="EMBL/GenBank/DDBJ databases">
        <title>Complete sequence of chromosome of Mesorhizobium ciceri bv. biserrulae WSM1271.</title>
        <authorList>
            <person name="Lucas S."/>
            <person name="Copeland A."/>
            <person name="Lapidus A."/>
            <person name="Cheng J.-F."/>
            <person name="Goodwin L."/>
            <person name="Pitluck S."/>
            <person name="Teshima H."/>
            <person name="Detter J.C."/>
            <person name="Han C."/>
            <person name="Tapia R."/>
            <person name="Land M."/>
            <person name="Hauser L."/>
            <person name="Kyrpides N."/>
            <person name="Ivanova N."/>
            <person name="Nandasena K."/>
            <person name="Reeve W.G."/>
            <person name="Howieson J.G."/>
            <person name="O'Hara G."/>
            <person name="Tiwari R.P."/>
            <person name="Woyke T."/>
        </authorList>
    </citation>
    <scope>NUCLEOTIDE SEQUENCE [LARGE SCALE GENOMIC DNA]</scope>
    <source>
        <strain evidence="2">HAMBI 2942 / LMG 23838 / WSM1271</strain>
    </source>
</reference>
<dbReference type="EMBL" id="CP002447">
    <property type="protein sequence ID" value="ADV13705.1"/>
    <property type="molecule type" value="Genomic_DNA"/>
</dbReference>
<dbReference type="CDD" id="cd07525">
    <property type="entry name" value="HAD_like"/>
    <property type="match status" value="1"/>
</dbReference>
<dbReference type="InterPro" id="IPR006357">
    <property type="entry name" value="HAD-SF_hydro_IIA"/>
</dbReference>
<dbReference type="Pfam" id="PF13344">
    <property type="entry name" value="Hydrolase_6"/>
    <property type="match status" value="1"/>
</dbReference>
<evidence type="ECO:0000313" key="1">
    <source>
        <dbReference type="EMBL" id="ADV13705.1"/>
    </source>
</evidence>
<gene>
    <name evidence="1" type="ordered locus">Mesci_4596</name>
</gene>
<dbReference type="PANTHER" id="PTHR19288">
    <property type="entry name" value="4-NITROPHENYLPHOSPHATASE-RELATED"/>
    <property type="match status" value="1"/>
</dbReference>
<dbReference type="SUPFAM" id="SSF56784">
    <property type="entry name" value="HAD-like"/>
    <property type="match status" value="1"/>
</dbReference>